<dbReference type="EMBL" id="GL883149">
    <property type="protein sequence ID" value="EGG00287.1"/>
    <property type="molecule type" value="Genomic_DNA"/>
</dbReference>
<dbReference type="Proteomes" id="UP000001072">
    <property type="component" value="Unassembled WGS sequence"/>
</dbReference>
<feature type="compositionally biased region" description="Polar residues" evidence="1">
    <location>
        <begin position="17"/>
        <end position="29"/>
    </location>
</feature>
<reference evidence="3" key="1">
    <citation type="journal article" date="2011" name="Proc. Natl. Acad. Sci. U.S.A.">
        <title>Obligate biotrophy features unraveled by the genomic analysis of rust fungi.</title>
        <authorList>
            <person name="Duplessis S."/>
            <person name="Cuomo C.A."/>
            <person name="Lin Y.-C."/>
            <person name="Aerts A."/>
            <person name="Tisserant E."/>
            <person name="Veneault-Fourrey C."/>
            <person name="Joly D.L."/>
            <person name="Hacquard S."/>
            <person name="Amselem J."/>
            <person name="Cantarel B.L."/>
            <person name="Chiu R."/>
            <person name="Coutinho P.M."/>
            <person name="Feau N."/>
            <person name="Field M."/>
            <person name="Frey P."/>
            <person name="Gelhaye E."/>
            <person name="Goldberg J."/>
            <person name="Grabherr M.G."/>
            <person name="Kodira C.D."/>
            <person name="Kohler A."/>
            <person name="Kuees U."/>
            <person name="Lindquist E.A."/>
            <person name="Lucas S.M."/>
            <person name="Mago R."/>
            <person name="Mauceli E."/>
            <person name="Morin E."/>
            <person name="Murat C."/>
            <person name="Pangilinan J.L."/>
            <person name="Park R."/>
            <person name="Pearson M."/>
            <person name="Quesneville H."/>
            <person name="Rouhier N."/>
            <person name="Sakthikumar S."/>
            <person name="Salamov A.A."/>
            <person name="Schmutz J."/>
            <person name="Selles B."/>
            <person name="Shapiro H."/>
            <person name="Tanguay P."/>
            <person name="Tuskan G.A."/>
            <person name="Henrissat B."/>
            <person name="Van de Peer Y."/>
            <person name="Rouze P."/>
            <person name="Ellis J.G."/>
            <person name="Dodds P.N."/>
            <person name="Schein J.E."/>
            <person name="Zhong S."/>
            <person name="Hamelin R.C."/>
            <person name="Grigoriev I.V."/>
            <person name="Szabo L.J."/>
            <person name="Martin F."/>
        </authorList>
    </citation>
    <scope>NUCLEOTIDE SEQUENCE [LARGE SCALE GENOMIC DNA]</scope>
    <source>
        <strain evidence="3">98AG31 / pathotype 3-4-7</strain>
    </source>
</reference>
<dbReference type="KEGG" id="mlr:MELLADRAFT_67944"/>
<dbReference type="HOGENOM" id="CLU_144300_0_0_1"/>
<evidence type="ECO:0000313" key="3">
    <source>
        <dbReference type="Proteomes" id="UP000001072"/>
    </source>
</evidence>
<organism evidence="3">
    <name type="scientific">Melampsora larici-populina (strain 98AG31 / pathotype 3-4-7)</name>
    <name type="common">Poplar leaf rust fungus</name>
    <dbReference type="NCBI Taxonomy" id="747676"/>
    <lineage>
        <taxon>Eukaryota</taxon>
        <taxon>Fungi</taxon>
        <taxon>Dikarya</taxon>
        <taxon>Basidiomycota</taxon>
        <taxon>Pucciniomycotina</taxon>
        <taxon>Pucciniomycetes</taxon>
        <taxon>Pucciniales</taxon>
        <taxon>Melampsoraceae</taxon>
        <taxon>Melampsora</taxon>
    </lineage>
</organism>
<evidence type="ECO:0000313" key="2">
    <source>
        <dbReference type="EMBL" id="EGG00287.1"/>
    </source>
</evidence>
<evidence type="ECO:0000256" key="1">
    <source>
        <dbReference type="SAM" id="MobiDB-lite"/>
    </source>
</evidence>
<keyword evidence="3" id="KW-1185">Reference proteome</keyword>
<accession>F4S506</accession>
<dbReference type="VEuPathDB" id="FungiDB:MELLADRAFT_67944"/>
<proteinExistence type="predicted"/>
<name>F4S506_MELLP</name>
<dbReference type="InParanoid" id="F4S506"/>
<feature type="region of interest" description="Disordered" evidence="1">
    <location>
        <begin position="1"/>
        <end position="31"/>
    </location>
</feature>
<dbReference type="RefSeq" id="XP_007416486.1">
    <property type="nucleotide sequence ID" value="XM_007416424.1"/>
</dbReference>
<protein>
    <submittedName>
        <fullName evidence="2">Uncharacterized protein</fullName>
    </submittedName>
</protein>
<feature type="compositionally biased region" description="Basic and acidic residues" evidence="1">
    <location>
        <begin position="1"/>
        <end position="12"/>
    </location>
</feature>
<sequence length="153" mass="17029">MSRLDRDNHQDDPMVAGSSTAWMEPSSTDLMDDHEVNHEEETLIEPQTVEGGEDEEEADMTYNEDVSAEDSTGMALFINGAARAQMEEGTSNYEPKASDEFVEFYSRINTTVYAEGNNPLESTSAINGGSRDLRSFHEYRCIIPDCTQTSLSL</sequence>
<dbReference type="AlphaFoldDB" id="F4S506"/>
<gene>
    <name evidence="2" type="ORF">MELLADRAFT_67944</name>
</gene>
<dbReference type="GeneID" id="18930938"/>